<dbReference type="InterPro" id="IPR050791">
    <property type="entry name" value="Aldo-Keto_reductase"/>
</dbReference>
<dbReference type="Proteomes" id="UP000466586">
    <property type="component" value="Unassembled WGS sequence"/>
</dbReference>
<sequence length="297" mass="33323">MENSNNILTSTVAIGKNSSHPLIANRPGYGTMRLTGKDVWGEPENRPEALQILRRAIELGVNYLDTADYYGYGVTNRLIEEALYPYPSDLIIGTKIGAMRKDDKSWNVFSKPEQLRQSVENNLKELKLEQLSLVHFRVMPVGETSFEESLEAMFQLQNEGKILHVGLSNVSREQLQTGLKMGNIASVQNLYGYTQRTTLSGPMGGAGGEEILDLLEENEIPLIPYFSLQTSLNKTQEKIEQVAKKYELSIAQMNIVWLLHKSPWILPIPGTTSLAHLEENLNAAKTTLDKEDIEFLS</sequence>
<dbReference type="AlphaFoldDB" id="A0A7K1Y8D4"/>
<evidence type="ECO:0000313" key="3">
    <source>
        <dbReference type="EMBL" id="MXV50680.1"/>
    </source>
</evidence>
<keyword evidence="1" id="KW-0560">Oxidoreductase</keyword>
<accession>A0A7K1Y8D4</accession>
<name>A0A7K1Y8D4_9SPHI</name>
<dbReference type="PANTHER" id="PTHR43625:SF40">
    <property type="entry name" value="ALDO-KETO REDUCTASE YAKC [NADP(+)]"/>
    <property type="match status" value="1"/>
</dbReference>
<dbReference type="Gene3D" id="3.20.20.100">
    <property type="entry name" value="NADP-dependent oxidoreductase domain"/>
    <property type="match status" value="1"/>
</dbReference>
<proteinExistence type="predicted"/>
<protein>
    <submittedName>
        <fullName evidence="3">Aldo/keto reductase</fullName>
    </submittedName>
</protein>
<comment type="caution">
    <text evidence="3">The sequence shown here is derived from an EMBL/GenBank/DDBJ whole genome shotgun (WGS) entry which is preliminary data.</text>
</comment>
<dbReference type="InterPro" id="IPR023210">
    <property type="entry name" value="NADP_OxRdtase_dom"/>
</dbReference>
<dbReference type="CDD" id="cd19088">
    <property type="entry name" value="AKR_AKR13B1"/>
    <property type="match status" value="1"/>
</dbReference>
<organism evidence="3 4">
    <name type="scientific">Hufsiella arboris</name>
    <dbReference type="NCBI Taxonomy" id="2695275"/>
    <lineage>
        <taxon>Bacteria</taxon>
        <taxon>Pseudomonadati</taxon>
        <taxon>Bacteroidota</taxon>
        <taxon>Sphingobacteriia</taxon>
        <taxon>Sphingobacteriales</taxon>
        <taxon>Sphingobacteriaceae</taxon>
        <taxon>Hufsiella</taxon>
    </lineage>
</organism>
<dbReference type="SUPFAM" id="SSF51430">
    <property type="entry name" value="NAD(P)-linked oxidoreductase"/>
    <property type="match status" value="1"/>
</dbReference>
<reference evidence="3 4" key="1">
    <citation type="submission" date="2019-11" db="EMBL/GenBank/DDBJ databases">
        <title>Pedobacter sp. HMF7647 Genome sequencing and assembly.</title>
        <authorList>
            <person name="Kang H."/>
            <person name="Kim H."/>
            <person name="Joh K."/>
        </authorList>
    </citation>
    <scope>NUCLEOTIDE SEQUENCE [LARGE SCALE GENOMIC DNA]</scope>
    <source>
        <strain evidence="3 4">HMF7647</strain>
    </source>
</reference>
<keyword evidence="4" id="KW-1185">Reference proteome</keyword>
<dbReference type="InterPro" id="IPR036812">
    <property type="entry name" value="NAD(P)_OxRdtase_dom_sf"/>
</dbReference>
<dbReference type="PANTHER" id="PTHR43625">
    <property type="entry name" value="AFLATOXIN B1 ALDEHYDE REDUCTASE"/>
    <property type="match status" value="1"/>
</dbReference>
<gene>
    <name evidence="3" type="ORF">GS399_06815</name>
</gene>
<feature type="domain" description="NADP-dependent oxidoreductase" evidence="2">
    <location>
        <begin position="28"/>
        <end position="294"/>
    </location>
</feature>
<dbReference type="Pfam" id="PF00248">
    <property type="entry name" value="Aldo_ket_red"/>
    <property type="match status" value="1"/>
</dbReference>
<evidence type="ECO:0000256" key="1">
    <source>
        <dbReference type="ARBA" id="ARBA00023002"/>
    </source>
</evidence>
<dbReference type="EMBL" id="WVHT01000002">
    <property type="protein sequence ID" value="MXV50680.1"/>
    <property type="molecule type" value="Genomic_DNA"/>
</dbReference>
<dbReference type="GO" id="GO:0005737">
    <property type="term" value="C:cytoplasm"/>
    <property type="evidence" value="ECO:0007669"/>
    <property type="project" value="TreeGrafter"/>
</dbReference>
<evidence type="ECO:0000313" key="4">
    <source>
        <dbReference type="Proteomes" id="UP000466586"/>
    </source>
</evidence>
<dbReference type="GO" id="GO:0016491">
    <property type="term" value="F:oxidoreductase activity"/>
    <property type="evidence" value="ECO:0007669"/>
    <property type="project" value="UniProtKB-KW"/>
</dbReference>
<dbReference type="RefSeq" id="WP_160843839.1">
    <property type="nucleotide sequence ID" value="NZ_WVHT01000002.1"/>
</dbReference>
<evidence type="ECO:0000259" key="2">
    <source>
        <dbReference type="Pfam" id="PF00248"/>
    </source>
</evidence>